<dbReference type="Gene3D" id="2.120.10.80">
    <property type="entry name" value="Kelch-type beta propeller"/>
    <property type="match status" value="1"/>
</dbReference>
<proteinExistence type="predicted"/>
<dbReference type="PANTHER" id="PTHR46344">
    <property type="entry name" value="OS02G0202900 PROTEIN"/>
    <property type="match status" value="1"/>
</dbReference>
<evidence type="ECO:0000313" key="5">
    <source>
        <dbReference type="Proteomes" id="UP001179952"/>
    </source>
</evidence>
<dbReference type="SMART" id="SM00612">
    <property type="entry name" value="Kelch"/>
    <property type="match status" value="3"/>
</dbReference>
<protein>
    <submittedName>
        <fullName evidence="4">F-box/kelch-repeat protein</fullName>
    </submittedName>
</protein>
<dbReference type="InterPro" id="IPR036047">
    <property type="entry name" value="F-box-like_dom_sf"/>
</dbReference>
<dbReference type="Proteomes" id="UP001179952">
    <property type="component" value="Unassembled WGS sequence"/>
</dbReference>
<dbReference type="InterPro" id="IPR006652">
    <property type="entry name" value="Kelch_1"/>
</dbReference>
<sequence length="355" mass="39639">MCFSTSTRKVSTEVYRPILPGLPDDVAKYCLALVPRSDFPNLGAVCKRWRSFIESKEFITIRKEAGKLEEWLYVLTNDAEGKGSHWEVLRTSGGKNHLVPPMPGPTKAGFGVVVFEGKILIFGGYLVDAEIGCVSADVHQYDSRLNRWSELAKLNVGRFDFAYAELNGLIYMVGGYGADGERLSSVEAYDPNRNEWTLIEPLRRPRWGCFASAIQGKLFVMGGRSSFSIGNSRSVDIYDPALRSWSEVKKGCVMVTAHAVLRDRLFCMEWKNQRRLAVFDPVECEWKVVMVPLTGSSTIGIRFGVFGGKLLLFSLEEEPGYKTLVYDPDAGPGSEWRTSEIRPGGLCLYSVTIEV</sequence>
<dbReference type="EMBL" id="JAUJYN010000005">
    <property type="protein sequence ID" value="KAK1271404.1"/>
    <property type="molecule type" value="Genomic_DNA"/>
</dbReference>
<comment type="caution">
    <text evidence="4">The sequence shown here is derived from an EMBL/GenBank/DDBJ whole genome shotgun (WGS) entry which is preliminary data.</text>
</comment>
<reference evidence="4" key="1">
    <citation type="journal article" date="2023" name="Nat. Commun.">
        <title>Diploid and tetraploid genomes of Acorus and the evolution of monocots.</title>
        <authorList>
            <person name="Ma L."/>
            <person name="Liu K.W."/>
            <person name="Li Z."/>
            <person name="Hsiao Y.Y."/>
            <person name="Qi Y."/>
            <person name="Fu T."/>
            <person name="Tang G.D."/>
            <person name="Zhang D."/>
            <person name="Sun W.H."/>
            <person name="Liu D.K."/>
            <person name="Li Y."/>
            <person name="Chen G.Z."/>
            <person name="Liu X.D."/>
            <person name="Liao X.Y."/>
            <person name="Jiang Y.T."/>
            <person name="Yu X."/>
            <person name="Hao Y."/>
            <person name="Huang J."/>
            <person name="Zhao X.W."/>
            <person name="Ke S."/>
            <person name="Chen Y.Y."/>
            <person name="Wu W.L."/>
            <person name="Hsu J.L."/>
            <person name="Lin Y.F."/>
            <person name="Huang M.D."/>
            <person name="Li C.Y."/>
            <person name="Huang L."/>
            <person name="Wang Z.W."/>
            <person name="Zhao X."/>
            <person name="Zhong W.Y."/>
            <person name="Peng D.H."/>
            <person name="Ahmad S."/>
            <person name="Lan S."/>
            <person name="Zhang J.S."/>
            <person name="Tsai W.C."/>
            <person name="Van de Peer Y."/>
            <person name="Liu Z.J."/>
        </authorList>
    </citation>
    <scope>NUCLEOTIDE SEQUENCE</scope>
    <source>
        <strain evidence="4">SCP</strain>
    </source>
</reference>
<evidence type="ECO:0000259" key="3">
    <source>
        <dbReference type="SMART" id="SM00256"/>
    </source>
</evidence>
<dbReference type="PANTHER" id="PTHR46344:SF1">
    <property type="entry name" value="OS02G0504900 PROTEIN"/>
    <property type="match status" value="1"/>
</dbReference>
<organism evidence="4 5">
    <name type="scientific">Acorus gramineus</name>
    <name type="common">Dwarf sweet flag</name>
    <dbReference type="NCBI Taxonomy" id="55184"/>
    <lineage>
        <taxon>Eukaryota</taxon>
        <taxon>Viridiplantae</taxon>
        <taxon>Streptophyta</taxon>
        <taxon>Embryophyta</taxon>
        <taxon>Tracheophyta</taxon>
        <taxon>Spermatophyta</taxon>
        <taxon>Magnoliopsida</taxon>
        <taxon>Liliopsida</taxon>
        <taxon>Acoraceae</taxon>
        <taxon>Acorus</taxon>
    </lineage>
</organism>
<evidence type="ECO:0000256" key="1">
    <source>
        <dbReference type="ARBA" id="ARBA00022441"/>
    </source>
</evidence>
<dbReference type="SUPFAM" id="SSF81383">
    <property type="entry name" value="F-box domain"/>
    <property type="match status" value="1"/>
</dbReference>
<gene>
    <name evidence="4" type="ORF">QJS04_geneDACA012647</name>
</gene>
<accession>A0AAV9B510</accession>
<dbReference type="Pfam" id="PF24681">
    <property type="entry name" value="Kelch_KLHDC2_KLHL20_DRC7"/>
    <property type="match status" value="1"/>
</dbReference>
<name>A0AAV9B510_ACOGR</name>
<keyword evidence="1" id="KW-0880">Kelch repeat</keyword>
<dbReference type="AlphaFoldDB" id="A0AAV9B510"/>
<dbReference type="Pfam" id="PF00646">
    <property type="entry name" value="F-box"/>
    <property type="match status" value="1"/>
</dbReference>
<dbReference type="InterPro" id="IPR001810">
    <property type="entry name" value="F-box_dom"/>
</dbReference>
<dbReference type="SMART" id="SM00256">
    <property type="entry name" value="FBOX"/>
    <property type="match status" value="1"/>
</dbReference>
<dbReference type="SUPFAM" id="SSF117281">
    <property type="entry name" value="Kelch motif"/>
    <property type="match status" value="1"/>
</dbReference>
<keyword evidence="5" id="KW-1185">Reference proteome</keyword>
<dbReference type="InterPro" id="IPR015915">
    <property type="entry name" value="Kelch-typ_b-propeller"/>
</dbReference>
<evidence type="ECO:0000313" key="4">
    <source>
        <dbReference type="EMBL" id="KAK1271404.1"/>
    </source>
</evidence>
<reference evidence="4" key="2">
    <citation type="submission" date="2023-06" db="EMBL/GenBank/DDBJ databases">
        <authorList>
            <person name="Ma L."/>
            <person name="Liu K.-W."/>
            <person name="Li Z."/>
            <person name="Hsiao Y.-Y."/>
            <person name="Qi Y."/>
            <person name="Fu T."/>
            <person name="Tang G."/>
            <person name="Zhang D."/>
            <person name="Sun W.-H."/>
            <person name="Liu D.-K."/>
            <person name="Li Y."/>
            <person name="Chen G.-Z."/>
            <person name="Liu X.-D."/>
            <person name="Liao X.-Y."/>
            <person name="Jiang Y.-T."/>
            <person name="Yu X."/>
            <person name="Hao Y."/>
            <person name="Huang J."/>
            <person name="Zhao X.-W."/>
            <person name="Ke S."/>
            <person name="Chen Y.-Y."/>
            <person name="Wu W.-L."/>
            <person name="Hsu J.-L."/>
            <person name="Lin Y.-F."/>
            <person name="Huang M.-D."/>
            <person name="Li C.-Y."/>
            <person name="Huang L."/>
            <person name="Wang Z.-W."/>
            <person name="Zhao X."/>
            <person name="Zhong W.-Y."/>
            <person name="Peng D.-H."/>
            <person name="Ahmad S."/>
            <person name="Lan S."/>
            <person name="Zhang J.-S."/>
            <person name="Tsai W.-C."/>
            <person name="Van De Peer Y."/>
            <person name="Liu Z.-J."/>
        </authorList>
    </citation>
    <scope>NUCLEOTIDE SEQUENCE</scope>
    <source>
        <strain evidence="4">SCP</strain>
        <tissue evidence="4">Leaves</tissue>
    </source>
</reference>
<evidence type="ECO:0000256" key="2">
    <source>
        <dbReference type="ARBA" id="ARBA00022737"/>
    </source>
</evidence>
<keyword evidence="2" id="KW-0677">Repeat</keyword>
<feature type="domain" description="F-box" evidence="3">
    <location>
        <begin position="22"/>
        <end position="62"/>
    </location>
</feature>
<dbReference type="CDD" id="cd22152">
    <property type="entry name" value="F-box_AtAFR-like"/>
    <property type="match status" value="1"/>
</dbReference>